<evidence type="ECO:0000313" key="4">
    <source>
        <dbReference type="Proteomes" id="UP000289886"/>
    </source>
</evidence>
<reference evidence="3 4" key="1">
    <citation type="submission" date="2019-01" db="EMBL/GenBank/DDBJ databases">
        <title>Draft Genome and Complete Hox-Cluster Characterization of the Sterlet Sturgeon (Acipenser ruthenus).</title>
        <authorList>
            <person name="Wei Q."/>
        </authorList>
    </citation>
    <scope>NUCLEOTIDE SEQUENCE [LARGE SCALE GENOMIC DNA]</scope>
    <source>
        <strain evidence="3">WHYD16114868_AA</strain>
        <tissue evidence="3">Blood</tissue>
    </source>
</reference>
<comment type="caution">
    <text evidence="3">The sequence shown here is derived from an EMBL/GenBank/DDBJ whole genome shotgun (WGS) entry which is preliminary data.</text>
</comment>
<feature type="chain" id="PRO_5024986377" evidence="2">
    <location>
        <begin position="23"/>
        <end position="100"/>
    </location>
</feature>
<dbReference type="EMBL" id="SCEB01000923">
    <property type="protein sequence ID" value="RXM97827.1"/>
    <property type="molecule type" value="Genomic_DNA"/>
</dbReference>
<evidence type="ECO:0000256" key="1">
    <source>
        <dbReference type="SAM" id="MobiDB-lite"/>
    </source>
</evidence>
<organism evidence="3 4">
    <name type="scientific">Acipenser ruthenus</name>
    <name type="common">Sterlet sturgeon</name>
    <dbReference type="NCBI Taxonomy" id="7906"/>
    <lineage>
        <taxon>Eukaryota</taxon>
        <taxon>Metazoa</taxon>
        <taxon>Chordata</taxon>
        <taxon>Craniata</taxon>
        <taxon>Vertebrata</taxon>
        <taxon>Euteleostomi</taxon>
        <taxon>Actinopterygii</taxon>
        <taxon>Chondrostei</taxon>
        <taxon>Acipenseriformes</taxon>
        <taxon>Acipenseridae</taxon>
        <taxon>Acipenser</taxon>
    </lineage>
</organism>
<keyword evidence="2" id="KW-0732">Signal</keyword>
<accession>A0A662YMP0</accession>
<feature type="region of interest" description="Disordered" evidence="1">
    <location>
        <begin position="62"/>
        <end position="100"/>
    </location>
</feature>
<name>A0A662YMP0_ACIRT</name>
<gene>
    <name evidence="3" type="ORF">EOD39_13946</name>
</gene>
<sequence length="100" mass="10261">MAGSRAPGVLLLGLLQLAQSSGQVPSCLEVRSSFQLLHPGVKWAPEKPVSGVPPQGVHVLLPQDGGAVPGSGQAEHGAQHAGLQHRAQVPHHPERSALPG</sequence>
<evidence type="ECO:0000256" key="2">
    <source>
        <dbReference type="SAM" id="SignalP"/>
    </source>
</evidence>
<dbReference type="AlphaFoldDB" id="A0A662YMP0"/>
<evidence type="ECO:0000313" key="3">
    <source>
        <dbReference type="EMBL" id="RXM97827.1"/>
    </source>
</evidence>
<dbReference type="Proteomes" id="UP000289886">
    <property type="component" value="Unassembled WGS sequence"/>
</dbReference>
<keyword evidence="4" id="KW-1185">Reference proteome</keyword>
<feature type="compositionally biased region" description="Basic and acidic residues" evidence="1">
    <location>
        <begin position="91"/>
        <end position="100"/>
    </location>
</feature>
<proteinExistence type="predicted"/>
<protein>
    <submittedName>
        <fullName evidence="3">Uncharacterized protein</fullName>
    </submittedName>
</protein>
<feature type="signal peptide" evidence="2">
    <location>
        <begin position="1"/>
        <end position="22"/>
    </location>
</feature>